<organism evidence="1 2">
    <name type="scientific">Vreelandella sulfidaeris</name>
    <dbReference type="NCBI Taxonomy" id="115553"/>
    <lineage>
        <taxon>Bacteria</taxon>
        <taxon>Pseudomonadati</taxon>
        <taxon>Pseudomonadota</taxon>
        <taxon>Gammaproteobacteria</taxon>
        <taxon>Oceanospirillales</taxon>
        <taxon>Halomonadaceae</taxon>
        <taxon>Vreelandella</taxon>
    </lineage>
</organism>
<evidence type="ECO:0000313" key="2">
    <source>
        <dbReference type="Proteomes" id="UP000320231"/>
    </source>
</evidence>
<dbReference type="AlphaFoldDB" id="A0A455U4I7"/>
<accession>A0A455U4I7</accession>
<reference evidence="1 2" key="1">
    <citation type="journal article" date="2019" name="Microbiol. Resour. Announc.">
        <title>Complete Genome Sequence of Halomonas sulfidaeris Strain Esulfide1 Isolated from a Metal Sulfide Rock at a Depth of 2,200 Meters, Obtained Using Nanopore Sequencing.</title>
        <authorList>
            <person name="Saito M."/>
            <person name="Nishigata A."/>
            <person name="Galipon J."/>
            <person name="Arakawa K."/>
        </authorList>
    </citation>
    <scope>NUCLEOTIDE SEQUENCE [LARGE SCALE GENOMIC DNA]</scope>
    <source>
        <strain evidence="1 2">ATCC BAA-803</strain>
    </source>
</reference>
<gene>
    <name evidence="1" type="ORF">HSBAA_14290</name>
</gene>
<sequence length="54" mass="6010">MACVLIVKTGDAYPEVVDQYGDFETLFEKQLSTALPAHLDLQVWDAQRNHCTGA</sequence>
<evidence type="ECO:0000313" key="1">
    <source>
        <dbReference type="EMBL" id="BBI60123.1"/>
    </source>
</evidence>
<dbReference type="KEGG" id="hsr:HSBAA_14290"/>
<dbReference type="Proteomes" id="UP000320231">
    <property type="component" value="Chromosome"/>
</dbReference>
<name>A0A455U4I7_9GAMM</name>
<protein>
    <submittedName>
        <fullName evidence="1">Uncharacterized protein</fullName>
    </submittedName>
</protein>
<dbReference type="EMBL" id="AP019514">
    <property type="protein sequence ID" value="BBI60123.1"/>
    <property type="molecule type" value="Genomic_DNA"/>
</dbReference>
<proteinExistence type="predicted"/>